<feature type="non-terminal residue" evidence="2">
    <location>
        <position position="1"/>
    </location>
</feature>
<dbReference type="EMBL" id="CAJNOV010010311">
    <property type="protein sequence ID" value="CAF1400731.1"/>
    <property type="molecule type" value="Genomic_DNA"/>
</dbReference>
<dbReference type="SUPFAM" id="SSF52047">
    <property type="entry name" value="RNI-like"/>
    <property type="match status" value="1"/>
</dbReference>
<comment type="caution">
    <text evidence="2">The sequence shown here is derived from an EMBL/GenBank/DDBJ whole genome shotgun (WGS) entry which is preliminary data.</text>
</comment>
<gene>
    <name evidence="1" type="ORF">CJN711_LOCUS21955</name>
    <name evidence="2" type="ORF">KQP761_LOCUS34256</name>
</gene>
<evidence type="ECO:0000313" key="1">
    <source>
        <dbReference type="EMBL" id="CAF1400731.1"/>
    </source>
</evidence>
<dbReference type="Proteomes" id="UP000663834">
    <property type="component" value="Unassembled WGS sequence"/>
</dbReference>
<accession>A0A816G6P7</accession>
<dbReference type="InterPro" id="IPR032675">
    <property type="entry name" value="LRR_dom_sf"/>
</dbReference>
<reference evidence="2" key="1">
    <citation type="submission" date="2021-02" db="EMBL/GenBank/DDBJ databases">
        <authorList>
            <person name="Nowell W R."/>
        </authorList>
    </citation>
    <scope>NUCLEOTIDE SEQUENCE</scope>
</reference>
<organism evidence="2 3">
    <name type="scientific">Rotaria magnacalcarata</name>
    <dbReference type="NCBI Taxonomy" id="392030"/>
    <lineage>
        <taxon>Eukaryota</taxon>
        <taxon>Metazoa</taxon>
        <taxon>Spiralia</taxon>
        <taxon>Gnathifera</taxon>
        <taxon>Rotifera</taxon>
        <taxon>Eurotatoria</taxon>
        <taxon>Bdelloidea</taxon>
        <taxon>Philodinida</taxon>
        <taxon>Philodinidae</taxon>
        <taxon>Rotaria</taxon>
    </lineage>
</organism>
<evidence type="ECO:0000313" key="2">
    <source>
        <dbReference type="EMBL" id="CAF1671052.1"/>
    </source>
</evidence>
<name>A0A816G6P7_9BILA</name>
<protein>
    <submittedName>
        <fullName evidence="2">Uncharacterized protein</fullName>
    </submittedName>
</protein>
<dbReference type="Gene3D" id="3.80.10.10">
    <property type="entry name" value="Ribonuclease Inhibitor"/>
    <property type="match status" value="1"/>
</dbReference>
<evidence type="ECO:0000313" key="3">
    <source>
        <dbReference type="Proteomes" id="UP000663834"/>
    </source>
</evidence>
<dbReference type="EMBL" id="CAJNOW010019203">
    <property type="protein sequence ID" value="CAF1671052.1"/>
    <property type="molecule type" value="Genomic_DNA"/>
</dbReference>
<dbReference type="AlphaFoldDB" id="A0A816G6P7"/>
<dbReference type="OrthoDB" id="10038914at2759"/>
<dbReference type="Proteomes" id="UP000663855">
    <property type="component" value="Unassembled WGS sequence"/>
</dbReference>
<sequence length="291" mass="34514">DDLPNMKYFSLTSHCYFEDGYDTNILPLFRRMSNLEELTLHINLRNRTTFIDGTHIYNEILVHMPRLHAFNFHISTQTEINPLVHHLSKDDIQRTLNDNIKYQQMDCIITYIHSGTECHVFSLPFMFEDLHNIGNTFPNIVFSHVRRLRVIDNVPFQHEFFNRIAFSFPLLESLIVINYNSQSSISDEWNSDDNQLHSIAKFNYLESLFLGKADIDYVDQFLDERKTHVPRLTELTIDYDHLAIVTDNFTRDTTRLNCIKVERLHFFNTGVQHSKDFHVYFPLIKPCFSFK</sequence>
<proteinExistence type="predicted"/>